<sequence length="126" mass="14702">MHGLMLYRRFGRARSPRSDRAEQTLDLYVATKLRLEFGRFVATKLRLELGRYVATELRLELGRYIATEKNECPVSTNERSVTSLAPDRSLRRDRAEHAFSRCLAIELWLELGRYIAIERNTRSVTV</sequence>
<comment type="caution">
    <text evidence="1">The sequence shown here is derived from an EMBL/GenBank/DDBJ whole genome shotgun (WGS) entry which is preliminary data.</text>
</comment>
<proteinExistence type="predicted"/>
<reference evidence="1" key="1">
    <citation type="submission" date="2019-12" db="EMBL/GenBank/DDBJ databases">
        <title>Genome sequencing and annotation of Brassica cretica.</title>
        <authorList>
            <person name="Studholme D.J."/>
            <person name="Sarris P."/>
        </authorList>
    </citation>
    <scope>NUCLEOTIDE SEQUENCE</scope>
    <source>
        <strain evidence="1">PFS-109/04</strain>
        <tissue evidence="1">Leaf</tissue>
    </source>
</reference>
<evidence type="ECO:0000313" key="2">
    <source>
        <dbReference type="Proteomes" id="UP000712600"/>
    </source>
</evidence>
<evidence type="ECO:0000313" key="1">
    <source>
        <dbReference type="EMBL" id="KAF3540149.1"/>
    </source>
</evidence>
<gene>
    <name evidence="1" type="ORF">F2Q69_00022273</name>
</gene>
<name>A0A8S9QBY6_BRACR</name>
<dbReference type="EMBL" id="QGKX02001290">
    <property type="protein sequence ID" value="KAF3540149.1"/>
    <property type="molecule type" value="Genomic_DNA"/>
</dbReference>
<dbReference type="Proteomes" id="UP000712600">
    <property type="component" value="Unassembled WGS sequence"/>
</dbReference>
<accession>A0A8S9QBY6</accession>
<dbReference type="AlphaFoldDB" id="A0A8S9QBY6"/>
<organism evidence="1 2">
    <name type="scientific">Brassica cretica</name>
    <name type="common">Mustard</name>
    <dbReference type="NCBI Taxonomy" id="69181"/>
    <lineage>
        <taxon>Eukaryota</taxon>
        <taxon>Viridiplantae</taxon>
        <taxon>Streptophyta</taxon>
        <taxon>Embryophyta</taxon>
        <taxon>Tracheophyta</taxon>
        <taxon>Spermatophyta</taxon>
        <taxon>Magnoliopsida</taxon>
        <taxon>eudicotyledons</taxon>
        <taxon>Gunneridae</taxon>
        <taxon>Pentapetalae</taxon>
        <taxon>rosids</taxon>
        <taxon>malvids</taxon>
        <taxon>Brassicales</taxon>
        <taxon>Brassicaceae</taxon>
        <taxon>Brassiceae</taxon>
        <taxon>Brassica</taxon>
    </lineage>
</organism>
<protein>
    <submittedName>
        <fullName evidence="1">Uncharacterized protein</fullName>
    </submittedName>
</protein>